<dbReference type="AlphaFoldDB" id="A0A8H7P5P3"/>
<evidence type="ECO:0000259" key="1">
    <source>
        <dbReference type="PROSITE" id="PS51704"/>
    </source>
</evidence>
<dbReference type="PANTHER" id="PTHR46211:SF14">
    <property type="entry name" value="GLYCEROPHOSPHODIESTER PHOSPHODIESTERASE"/>
    <property type="match status" value="1"/>
</dbReference>
<dbReference type="Pfam" id="PF03009">
    <property type="entry name" value="GDPD"/>
    <property type="match status" value="1"/>
</dbReference>
<organism evidence="2 3">
    <name type="scientific">Rhodonia placenta</name>
    <dbReference type="NCBI Taxonomy" id="104341"/>
    <lineage>
        <taxon>Eukaryota</taxon>
        <taxon>Fungi</taxon>
        <taxon>Dikarya</taxon>
        <taxon>Basidiomycota</taxon>
        <taxon>Agaricomycotina</taxon>
        <taxon>Agaricomycetes</taxon>
        <taxon>Polyporales</taxon>
        <taxon>Adustoporiaceae</taxon>
        <taxon>Rhodonia</taxon>
    </lineage>
</organism>
<gene>
    <name evidence="2" type="ORF">IEO21_03393</name>
</gene>
<dbReference type="PROSITE" id="PS51704">
    <property type="entry name" value="GP_PDE"/>
    <property type="match status" value="1"/>
</dbReference>
<dbReference type="GO" id="GO:0006629">
    <property type="term" value="P:lipid metabolic process"/>
    <property type="evidence" value="ECO:0007669"/>
    <property type="project" value="InterPro"/>
</dbReference>
<comment type="caution">
    <text evidence="2">The sequence shown here is derived from an EMBL/GenBank/DDBJ whole genome shotgun (WGS) entry which is preliminary data.</text>
</comment>
<feature type="domain" description="GP-PDE" evidence="1">
    <location>
        <begin position="39"/>
        <end position="348"/>
    </location>
</feature>
<name>A0A8H7P5P3_9APHY</name>
<accession>A0A8H7P5P3</accession>
<dbReference type="EMBL" id="JADOXO010000042">
    <property type="protein sequence ID" value="KAF9817436.1"/>
    <property type="molecule type" value="Genomic_DNA"/>
</dbReference>
<dbReference type="GO" id="GO:0008081">
    <property type="term" value="F:phosphoric diester hydrolase activity"/>
    <property type="evidence" value="ECO:0007669"/>
    <property type="project" value="InterPro"/>
</dbReference>
<dbReference type="Proteomes" id="UP000639403">
    <property type="component" value="Unassembled WGS sequence"/>
</dbReference>
<evidence type="ECO:0000313" key="3">
    <source>
        <dbReference type="Proteomes" id="UP000639403"/>
    </source>
</evidence>
<reference evidence="2" key="1">
    <citation type="submission" date="2020-11" db="EMBL/GenBank/DDBJ databases">
        <authorList>
            <person name="Koelle M."/>
            <person name="Horta M.A.C."/>
            <person name="Nowrousian M."/>
            <person name="Ohm R.A."/>
            <person name="Benz P."/>
            <person name="Pilgard A."/>
        </authorList>
    </citation>
    <scope>NUCLEOTIDE SEQUENCE</scope>
    <source>
        <strain evidence="2">FPRL280</strain>
    </source>
</reference>
<dbReference type="PANTHER" id="PTHR46211">
    <property type="entry name" value="GLYCEROPHOSPHORYL DIESTER PHOSPHODIESTERASE"/>
    <property type="match status" value="1"/>
</dbReference>
<dbReference type="InterPro" id="IPR030395">
    <property type="entry name" value="GP_PDE_dom"/>
</dbReference>
<dbReference type="SUPFAM" id="SSF51695">
    <property type="entry name" value="PLC-like phosphodiesterases"/>
    <property type="match status" value="1"/>
</dbReference>
<dbReference type="InterPro" id="IPR017946">
    <property type="entry name" value="PLC-like_Pdiesterase_TIM-brl"/>
</dbReference>
<protein>
    <recommendedName>
        <fullName evidence="1">GP-PDE domain-containing protein</fullName>
    </recommendedName>
</protein>
<proteinExistence type="predicted"/>
<reference evidence="2" key="2">
    <citation type="journal article" name="Front. Microbiol.">
        <title>Degradative Capacity of Two Strains of Rhodonia placenta: From Phenotype to Genotype.</title>
        <authorList>
            <person name="Kolle M."/>
            <person name="Horta M.A.C."/>
            <person name="Nowrousian M."/>
            <person name="Ohm R.A."/>
            <person name="Benz J.P."/>
            <person name="Pilgard A."/>
        </authorList>
    </citation>
    <scope>NUCLEOTIDE SEQUENCE</scope>
    <source>
        <strain evidence="2">FPRL280</strain>
    </source>
</reference>
<dbReference type="Gene3D" id="3.20.20.190">
    <property type="entry name" value="Phosphatidylinositol (PI) phosphodiesterase"/>
    <property type="match status" value="1"/>
</dbReference>
<evidence type="ECO:0000313" key="2">
    <source>
        <dbReference type="EMBL" id="KAF9817436.1"/>
    </source>
</evidence>
<sequence length="377" mass="42203">MFPPLSVLTHIANQVLVILASPAQKPLEPSPRPPPRQLFDVQAHRGGRGNTIENTLPSFAWGLIDGATTLELDNGITKDGVVVVWHDNSIAPQKCIDTSPAFPDDPDFPYVGKYVANLTFAQLRTLDCGSKRQADYPMQLTYPGTRISTMQEVFEFVECADPGHQIRWNIESKINAQYPERTRGVQDFVRRQSAVFRASPYYSSITYQSFDWRTLVAMKDLDPSMPISALIDDDTGFMPDNTTTPWLAGLRLDSFPGPTLGHQVAQAAHAIGADILSPSASSYFTPAPDPLMESYVAFTTKEMVDEGHRLDMSVKVWTVNRLNEAEKMFDYQVDGIITDYPSVLRRIAKQHGLPVAPKYPKQRVFACLDEHLARQRF</sequence>